<feature type="transmembrane region" description="Helical" evidence="8">
    <location>
        <begin position="246"/>
        <end position="271"/>
    </location>
</feature>
<feature type="transmembrane region" description="Helical" evidence="8">
    <location>
        <begin position="140"/>
        <end position="159"/>
    </location>
</feature>
<keyword evidence="5 8" id="KW-0812">Transmembrane</keyword>
<comment type="caution">
    <text evidence="10">The sequence shown here is derived from an EMBL/GenBank/DDBJ whole genome shotgun (WGS) entry which is preliminary data.</text>
</comment>
<dbReference type="PANTHER" id="PTHR33908">
    <property type="entry name" value="MANNOSYLTRANSFERASE YKCB-RELATED"/>
    <property type="match status" value="1"/>
</dbReference>
<dbReference type="Pfam" id="PF13231">
    <property type="entry name" value="PMT_2"/>
    <property type="match status" value="1"/>
</dbReference>
<feature type="transmembrane region" description="Helical" evidence="8">
    <location>
        <begin position="401"/>
        <end position="424"/>
    </location>
</feature>
<feature type="transmembrane region" description="Helical" evidence="8">
    <location>
        <begin position="111"/>
        <end position="131"/>
    </location>
</feature>
<keyword evidence="2" id="KW-1003">Cell membrane</keyword>
<feature type="transmembrane region" description="Helical" evidence="8">
    <location>
        <begin position="351"/>
        <end position="368"/>
    </location>
</feature>
<sequence length="621" mass="70452">MTTKQEKLVLVAVLFLAALLRFYNLMWGDGFFFHPDEGNMARSVARMIWSKRLYPDFFAYGQLPLYIAYFFSLVFETIGKIFMTRSFEHLPLITAFTSPQTPAVTFPQAVFWLRFISASASVATVWFVYAVTRELIDRRYGLVAACIATVTPGLIQAAHFGTTESILGLVCMSSVYGGFLIARIRIENPDSHSGLIKILYRSGVAIGAGIASKITGVYFLLPLGLGLLLTTQFIKQTLRLLIRDWTMFLLSLMFLITVAGATFVIGSPYHILAFPNFRGTSQYETEVATGKAPVFYTRQFENTIPVVFSLKHIFPYTLGTPQMIFGILGYVLLTVSLFAKDKPYLKRSYRIILILTAGGFFAANSFLYAKWTRFLTPMFPLMPVFSTYLLYLIVRKIRGSPYVFIIPLAILLIIPGIKTFFVYARQDVRIQASRWIYDHIPEHSYILSETANVVDIPLPVSSGTERIEKRYHTISFNFYELDANPDVQQELLDHLVASDYILIPSRRIFANRIAANYYRALFDGSLGFEPMAIITTYGPFDCASNNVISFPPSFMNSVRGFCIVDKLIKQGSPFNLPDDILFIDEAAEESWTVFDHPTVRVYRKTTPMTREAYYLLLYSGN</sequence>
<comment type="subcellular location">
    <subcellularLocation>
        <location evidence="1">Cell membrane</location>
        <topology evidence="1">Multi-pass membrane protein</topology>
    </subcellularLocation>
</comment>
<organism evidence="10 11">
    <name type="scientific">Candidatus Roizmanbacteria bacterium RIFCSPLOWO2_01_FULL_45_11</name>
    <dbReference type="NCBI Taxonomy" id="1802070"/>
    <lineage>
        <taxon>Bacteria</taxon>
        <taxon>Candidatus Roizmaniibacteriota</taxon>
    </lineage>
</organism>
<feature type="transmembrane region" description="Helical" evidence="8">
    <location>
        <begin position="217"/>
        <end position="234"/>
    </location>
</feature>
<evidence type="ECO:0000256" key="2">
    <source>
        <dbReference type="ARBA" id="ARBA00022475"/>
    </source>
</evidence>
<keyword evidence="7 8" id="KW-0472">Membrane</keyword>
<feature type="transmembrane region" description="Helical" evidence="8">
    <location>
        <begin position="374"/>
        <end position="394"/>
    </location>
</feature>
<dbReference type="AlphaFoldDB" id="A0A1F7JIJ4"/>
<gene>
    <name evidence="10" type="ORF">A3B56_02350</name>
</gene>
<evidence type="ECO:0000256" key="8">
    <source>
        <dbReference type="SAM" id="Phobius"/>
    </source>
</evidence>
<evidence type="ECO:0000256" key="6">
    <source>
        <dbReference type="ARBA" id="ARBA00022989"/>
    </source>
</evidence>
<dbReference type="InterPro" id="IPR038731">
    <property type="entry name" value="RgtA/B/C-like"/>
</dbReference>
<feature type="domain" description="Glycosyltransferase RgtA/B/C/D-like" evidence="9">
    <location>
        <begin position="112"/>
        <end position="256"/>
    </location>
</feature>
<evidence type="ECO:0000256" key="7">
    <source>
        <dbReference type="ARBA" id="ARBA00023136"/>
    </source>
</evidence>
<dbReference type="GO" id="GO:0009103">
    <property type="term" value="P:lipopolysaccharide biosynthetic process"/>
    <property type="evidence" value="ECO:0007669"/>
    <property type="project" value="UniProtKB-ARBA"/>
</dbReference>
<dbReference type="GO" id="GO:0005886">
    <property type="term" value="C:plasma membrane"/>
    <property type="evidence" value="ECO:0007669"/>
    <property type="project" value="UniProtKB-SubCell"/>
</dbReference>
<dbReference type="EMBL" id="MGAU01000014">
    <property type="protein sequence ID" value="OGK55434.1"/>
    <property type="molecule type" value="Genomic_DNA"/>
</dbReference>
<evidence type="ECO:0000313" key="11">
    <source>
        <dbReference type="Proteomes" id="UP000178486"/>
    </source>
</evidence>
<protein>
    <recommendedName>
        <fullName evidence="9">Glycosyltransferase RgtA/B/C/D-like domain-containing protein</fullName>
    </recommendedName>
</protein>
<name>A0A1F7JIJ4_9BACT</name>
<keyword evidence="6 8" id="KW-1133">Transmembrane helix</keyword>
<proteinExistence type="predicted"/>
<feature type="transmembrane region" description="Helical" evidence="8">
    <location>
        <begin position="313"/>
        <end position="339"/>
    </location>
</feature>
<evidence type="ECO:0000256" key="4">
    <source>
        <dbReference type="ARBA" id="ARBA00022679"/>
    </source>
</evidence>
<evidence type="ECO:0000256" key="1">
    <source>
        <dbReference type="ARBA" id="ARBA00004651"/>
    </source>
</evidence>
<accession>A0A1F7JIJ4</accession>
<evidence type="ECO:0000256" key="3">
    <source>
        <dbReference type="ARBA" id="ARBA00022676"/>
    </source>
</evidence>
<evidence type="ECO:0000259" key="9">
    <source>
        <dbReference type="Pfam" id="PF13231"/>
    </source>
</evidence>
<dbReference type="PANTHER" id="PTHR33908:SF11">
    <property type="entry name" value="MEMBRANE PROTEIN"/>
    <property type="match status" value="1"/>
</dbReference>
<dbReference type="GO" id="GO:0016763">
    <property type="term" value="F:pentosyltransferase activity"/>
    <property type="evidence" value="ECO:0007669"/>
    <property type="project" value="TreeGrafter"/>
</dbReference>
<feature type="transmembrane region" description="Helical" evidence="8">
    <location>
        <begin position="57"/>
        <end position="75"/>
    </location>
</feature>
<keyword evidence="3" id="KW-0328">Glycosyltransferase</keyword>
<dbReference type="InterPro" id="IPR050297">
    <property type="entry name" value="LipidA_mod_glycosyltrf_83"/>
</dbReference>
<keyword evidence="4" id="KW-0808">Transferase</keyword>
<reference evidence="10 11" key="1">
    <citation type="journal article" date="2016" name="Nat. Commun.">
        <title>Thousands of microbial genomes shed light on interconnected biogeochemical processes in an aquifer system.</title>
        <authorList>
            <person name="Anantharaman K."/>
            <person name="Brown C.T."/>
            <person name="Hug L.A."/>
            <person name="Sharon I."/>
            <person name="Castelle C.J."/>
            <person name="Probst A.J."/>
            <person name="Thomas B.C."/>
            <person name="Singh A."/>
            <person name="Wilkins M.J."/>
            <person name="Karaoz U."/>
            <person name="Brodie E.L."/>
            <person name="Williams K.H."/>
            <person name="Hubbard S.S."/>
            <person name="Banfield J.F."/>
        </authorList>
    </citation>
    <scope>NUCLEOTIDE SEQUENCE [LARGE SCALE GENOMIC DNA]</scope>
</reference>
<feature type="transmembrane region" description="Helical" evidence="8">
    <location>
        <begin position="165"/>
        <end position="182"/>
    </location>
</feature>
<evidence type="ECO:0000313" key="10">
    <source>
        <dbReference type="EMBL" id="OGK55434.1"/>
    </source>
</evidence>
<dbReference type="Proteomes" id="UP000178486">
    <property type="component" value="Unassembled WGS sequence"/>
</dbReference>
<evidence type="ECO:0000256" key="5">
    <source>
        <dbReference type="ARBA" id="ARBA00022692"/>
    </source>
</evidence>